<keyword evidence="3" id="KW-1185">Reference proteome</keyword>
<dbReference type="STRING" id="1159017.SAMN02927930_01957"/>
<dbReference type="AlphaFoldDB" id="A0A1G6DYE1"/>
<feature type="transmembrane region" description="Helical" evidence="1">
    <location>
        <begin position="158"/>
        <end position="178"/>
    </location>
</feature>
<organism evidence="2 3">
    <name type="scientific">Pseudidiomarina indica</name>
    <dbReference type="NCBI Taxonomy" id="1159017"/>
    <lineage>
        <taxon>Bacteria</taxon>
        <taxon>Pseudomonadati</taxon>
        <taxon>Pseudomonadota</taxon>
        <taxon>Gammaproteobacteria</taxon>
        <taxon>Alteromonadales</taxon>
        <taxon>Idiomarinaceae</taxon>
        <taxon>Pseudidiomarina</taxon>
    </lineage>
</organism>
<feature type="transmembrane region" description="Helical" evidence="1">
    <location>
        <begin position="40"/>
        <end position="65"/>
    </location>
</feature>
<reference evidence="3" key="1">
    <citation type="submission" date="2016-10" db="EMBL/GenBank/DDBJ databases">
        <authorList>
            <person name="Varghese N."/>
            <person name="Submissions S."/>
        </authorList>
    </citation>
    <scope>NUCLEOTIDE SEQUENCE [LARGE SCALE GENOMIC DNA]</scope>
    <source>
        <strain evidence="3">CGMCC 1.10824</strain>
    </source>
</reference>
<protein>
    <recommendedName>
        <fullName evidence="4">Serine/threonine protein kinase</fullName>
    </recommendedName>
</protein>
<evidence type="ECO:0008006" key="4">
    <source>
        <dbReference type="Google" id="ProtNLM"/>
    </source>
</evidence>
<dbReference type="OrthoDB" id="5954304at2"/>
<dbReference type="EMBL" id="FMXN01000014">
    <property type="protein sequence ID" value="SDB50151.1"/>
    <property type="molecule type" value="Genomic_DNA"/>
</dbReference>
<sequence length="218" mass="24720">METHELKAAWQAIDKRFERENRLTWQLLRDQRLDKVRSSLWPLIMGQCLQMLFGIVFILLAVLLWNTSAKPVATMIAGIVVHAYGVIVIITAGVVLGKLRSVDYAAPVLAIQKQLAQVRRYYVISGMIAGLPWWFMWVPVLMVLIGLTGVDLYAHTPWTVWSGIAVGAIGLLSTALFHRWSRSSKRPKLARYMEDSVTGSSLRKAQLQLSELQRFEED</sequence>
<accession>A0A1G6DYE1</accession>
<evidence type="ECO:0000256" key="1">
    <source>
        <dbReference type="SAM" id="Phobius"/>
    </source>
</evidence>
<gene>
    <name evidence="2" type="ORF">SAMN02927930_01957</name>
</gene>
<feature type="transmembrane region" description="Helical" evidence="1">
    <location>
        <begin position="71"/>
        <end position="96"/>
    </location>
</feature>
<keyword evidence="1" id="KW-1133">Transmembrane helix</keyword>
<evidence type="ECO:0000313" key="3">
    <source>
        <dbReference type="Proteomes" id="UP000199626"/>
    </source>
</evidence>
<evidence type="ECO:0000313" key="2">
    <source>
        <dbReference type="EMBL" id="SDB50151.1"/>
    </source>
</evidence>
<name>A0A1G6DYE1_9GAMM</name>
<dbReference type="RefSeq" id="WP_092593868.1">
    <property type="nucleotide sequence ID" value="NZ_FMXN01000014.1"/>
</dbReference>
<keyword evidence="1" id="KW-0472">Membrane</keyword>
<dbReference type="Proteomes" id="UP000199626">
    <property type="component" value="Unassembled WGS sequence"/>
</dbReference>
<proteinExistence type="predicted"/>
<keyword evidence="1" id="KW-0812">Transmembrane</keyword>
<feature type="transmembrane region" description="Helical" evidence="1">
    <location>
        <begin position="121"/>
        <end position="146"/>
    </location>
</feature>